<dbReference type="EMBL" id="MN988532">
    <property type="protein sequence ID" value="QIG73681.1"/>
    <property type="molecule type" value="Genomic_DNA"/>
</dbReference>
<organism evidence="1 2">
    <name type="scientific">Rhizobium phage RHph_I1_9</name>
    <dbReference type="NCBI Taxonomy" id="2509729"/>
    <lineage>
        <taxon>Viruses</taxon>
        <taxon>Duplodnaviria</taxon>
        <taxon>Heunggongvirae</taxon>
        <taxon>Uroviricota</taxon>
        <taxon>Caudoviricetes</taxon>
        <taxon>Pootjesviridae</taxon>
        <taxon>Staniewskivirinae</taxon>
        <taxon>Trinifflemingvirus</taxon>
        <taxon>Trinifflemingvirus I19</taxon>
    </lineage>
</organism>
<protein>
    <submittedName>
        <fullName evidence="1">Uncharacterized protein</fullName>
    </submittedName>
</protein>
<evidence type="ECO:0000313" key="2">
    <source>
        <dbReference type="Proteomes" id="UP000615696"/>
    </source>
</evidence>
<evidence type="ECO:0000313" key="1">
    <source>
        <dbReference type="EMBL" id="QIG73681.1"/>
    </source>
</evidence>
<gene>
    <name evidence="1" type="ORF">EVC04_244</name>
</gene>
<keyword evidence="2" id="KW-1185">Reference proteome</keyword>
<dbReference type="Proteomes" id="UP000615696">
    <property type="component" value="Segment"/>
</dbReference>
<name>A0A7S5RDV3_9CAUD</name>
<sequence>MNRKEKMALTGYIAEREWPGDGLSSSEASLSGKVSRELKELFNITDDELAFDRAFSVGRIYSEKTGSELSEDVFDQLIDYIVQDYTDFIDQIESRKWEDLVDVVLDYWDKQS</sequence>
<accession>A0A7S5RDV3</accession>
<reference evidence="1 2" key="1">
    <citation type="submission" date="2020-01" db="EMBL/GenBank/DDBJ databases">
        <title>Patterns of diversity and host range of bacteriophage communities associated with bean-nodulatin bacteria.</title>
        <authorList>
            <person name="Vann Cauwenberghe J."/>
            <person name="Santamaria R.I."/>
            <person name="Bustos P."/>
            <person name="Juarez S."/>
            <person name="Gonzalez V."/>
        </authorList>
    </citation>
    <scope>NUCLEOTIDE SEQUENCE [LARGE SCALE GENOMIC DNA]</scope>
    <source>
        <strain evidence="2">RHph</strain>
    </source>
</reference>
<proteinExistence type="predicted"/>